<dbReference type="Pfam" id="PF17921">
    <property type="entry name" value="Integrase_H2C2"/>
    <property type="match status" value="1"/>
</dbReference>
<sequence>MTGIETNRIDDKNPSDPHGISQIIDISMYSNLHKLLSVTGYVWRSQDAHLRYLHAGVRQTITQIRQSYWIPAIQKCANSVLLKCIQCLKIIGKPYKRPEPPPLPKDRTTLQNVGLTNIVPDYVNIIEPRENIIQVNIVNVVQLESESPRLFWRLGIKEDVIKGGDGLIRAAKVWTSRGLVNTRPVVK</sequence>
<feature type="domain" description="Integrase zinc-binding" evidence="1">
    <location>
        <begin position="46"/>
        <end position="89"/>
    </location>
</feature>
<reference evidence="2 3" key="1">
    <citation type="submission" date="2020-06" db="EMBL/GenBank/DDBJ databases">
        <authorList>
            <person name="Li R."/>
            <person name="Bekaert M."/>
        </authorList>
    </citation>
    <scope>NUCLEOTIDE SEQUENCE [LARGE SCALE GENOMIC DNA]</scope>
    <source>
        <strain evidence="3">wild</strain>
    </source>
</reference>
<dbReference type="EMBL" id="CACVKT020009786">
    <property type="protein sequence ID" value="CAC5423377.1"/>
    <property type="molecule type" value="Genomic_DNA"/>
</dbReference>
<evidence type="ECO:0000259" key="1">
    <source>
        <dbReference type="Pfam" id="PF17921"/>
    </source>
</evidence>
<name>A0A6J8ES90_MYTCO</name>
<dbReference type="PANTHER" id="PTHR47331">
    <property type="entry name" value="PHD-TYPE DOMAIN-CONTAINING PROTEIN"/>
    <property type="match status" value="1"/>
</dbReference>
<keyword evidence="3" id="KW-1185">Reference proteome</keyword>
<evidence type="ECO:0000313" key="2">
    <source>
        <dbReference type="EMBL" id="CAC5423377.1"/>
    </source>
</evidence>
<evidence type="ECO:0000313" key="3">
    <source>
        <dbReference type="Proteomes" id="UP000507470"/>
    </source>
</evidence>
<accession>A0A6J8ES90</accession>
<dbReference type="Proteomes" id="UP000507470">
    <property type="component" value="Unassembled WGS sequence"/>
</dbReference>
<gene>
    <name evidence="2" type="ORF">MCOR_55384</name>
</gene>
<protein>
    <recommendedName>
        <fullName evidence="1">Integrase zinc-binding domain-containing protein</fullName>
    </recommendedName>
</protein>
<dbReference type="AlphaFoldDB" id="A0A6J8ES90"/>
<dbReference type="InterPro" id="IPR041588">
    <property type="entry name" value="Integrase_H2C2"/>
</dbReference>
<proteinExistence type="predicted"/>
<organism evidence="2 3">
    <name type="scientific">Mytilus coruscus</name>
    <name type="common">Sea mussel</name>
    <dbReference type="NCBI Taxonomy" id="42192"/>
    <lineage>
        <taxon>Eukaryota</taxon>
        <taxon>Metazoa</taxon>
        <taxon>Spiralia</taxon>
        <taxon>Lophotrochozoa</taxon>
        <taxon>Mollusca</taxon>
        <taxon>Bivalvia</taxon>
        <taxon>Autobranchia</taxon>
        <taxon>Pteriomorphia</taxon>
        <taxon>Mytilida</taxon>
        <taxon>Mytiloidea</taxon>
        <taxon>Mytilidae</taxon>
        <taxon>Mytilinae</taxon>
        <taxon>Mytilus</taxon>
    </lineage>
</organism>